<feature type="region of interest" description="Disordered" evidence="2">
    <location>
        <begin position="1753"/>
        <end position="1772"/>
    </location>
</feature>
<dbReference type="Gene3D" id="1.10.1000.11">
    <property type="entry name" value="Arf Nucleotide-binding Site Opener,domain 2"/>
    <property type="match status" value="1"/>
</dbReference>
<feature type="region of interest" description="Disordered" evidence="2">
    <location>
        <begin position="916"/>
        <end position="939"/>
    </location>
</feature>
<evidence type="ECO:0000313" key="5">
    <source>
        <dbReference type="Proteomes" id="UP000626109"/>
    </source>
</evidence>
<evidence type="ECO:0000256" key="1">
    <source>
        <dbReference type="SAM" id="Coils"/>
    </source>
</evidence>
<feature type="region of interest" description="Disordered" evidence="2">
    <location>
        <begin position="1072"/>
        <end position="1114"/>
    </location>
</feature>
<feature type="region of interest" description="Disordered" evidence="2">
    <location>
        <begin position="1685"/>
        <end position="1726"/>
    </location>
</feature>
<feature type="region of interest" description="Disordered" evidence="2">
    <location>
        <begin position="73"/>
        <end position="94"/>
    </location>
</feature>
<feature type="compositionally biased region" description="Polar residues" evidence="2">
    <location>
        <begin position="340"/>
        <end position="356"/>
    </location>
</feature>
<feature type="compositionally biased region" description="Polar residues" evidence="2">
    <location>
        <begin position="1694"/>
        <end position="1705"/>
    </location>
</feature>
<dbReference type="Proteomes" id="UP000626109">
    <property type="component" value="Unassembled WGS sequence"/>
</dbReference>
<feature type="region of interest" description="Disordered" evidence="2">
    <location>
        <begin position="340"/>
        <end position="361"/>
    </location>
</feature>
<reference evidence="4" key="1">
    <citation type="submission" date="2021-02" db="EMBL/GenBank/DDBJ databases">
        <authorList>
            <person name="Dougan E. K."/>
            <person name="Rhodes N."/>
            <person name="Thang M."/>
            <person name="Chan C."/>
        </authorList>
    </citation>
    <scope>NUCLEOTIDE SEQUENCE</scope>
</reference>
<feature type="region of interest" description="Disordered" evidence="2">
    <location>
        <begin position="571"/>
        <end position="591"/>
    </location>
</feature>
<dbReference type="GO" id="GO:0005085">
    <property type="term" value="F:guanyl-nucleotide exchange factor activity"/>
    <property type="evidence" value="ECO:0007669"/>
    <property type="project" value="InterPro"/>
</dbReference>
<dbReference type="EMBL" id="CAJNNW010034625">
    <property type="protein sequence ID" value="CAE8723322.1"/>
    <property type="molecule type" value="Genomic_DNA"/>
</dbReference>
<evidence type="ECO:0000256" key="2">
    <source>
        <dbReference type="SAM" id="MobiDB-lite"/>
    </source>
</evidence>
<accession>A0A813LBX3</accession>
<sequence length="2079" mass="218471">MPVQNSARFANLNYVPSSVYSQQKDTIQKGLPGRQQVLNRGMLMRSPPQSQSYDAWGDSCVSGGIADVVSSSASCSRSVRPQRPGSGNLRNTSGVSVNSTIAETPVQKRAREAQVDGISGWSLGRSWWELELELTQLGVEPAGSAQTASALASARSLFESPVVPLRARIGQAKRIPEIRVSRFASDSPRCQDTHGGLHVSPGSCSLNSFRGSMAGLHENTSRRRLPSGLQAHSALDRIPRKTSSLGAISRPASPSKSQPLWFEPVTAFEDRKYYSVGSSLAACQAKLDLKSQSAAPSCSHGKAPAGSAGCPVASARTPGLASFCEPGSCFGFHAFDSKSQRSSPTASQTQPRSGQVDSFAASPHQPLPLADLVVDNGRGLYLDFDANWVSLQHEEAQAVQIGFSSSCQGNMSRQPTVSAEYTNVDSQASPISNVSDGFRNSVSSLSHVSSTIPEMPLHTTRRWCALDASGQDDGTVGLASLSALGWKGCTSHLPASDKAEKSPNGFANAPAAAALQAERGTEASTATEALQVMEVSWQQQLLTAAAISDVSEVLEVSEATEVAELVGAEQTGAAEAESTQIEEADANPSEATTLVEQTTTTTFLAGGQAKKFAAEPEAPELTEAGEAAAAESFEAAAQASAQAAKKAEIAVKVAAQVFQVAEAKDGQTAVVRPEPPRHGSAIKPTPLSDIFEDELVATLKAENTVEHGQLAHILSGRLLASRHASVCRDPCEEVSARDAPASKLSPRHNRNTQYQFQPNTHGGAFAACHADTGQSPSIPASPQSLLVEEGHSLGPAPGSEFFKSAQGAPIFLTGDGPATGTFSQASSLVGSRQESFTDNPDLSAVSRPSPWPHALALALALAHRSREGDGDGDGDGSDRTELAECFGGRTPIWSPPASWALTLTSDRAECIPSPGMHTSTAAPAAAATGEQPVPATNEGKAATASCSFSLASVHEKSPPEAFVRLPHGSPAVSQQSLLGFGVRVAQPAAGVGRCHIQPVWAPEGQASQAHCFVDGGGSEMQSLSRAEVGSGDESRGDRVADGAQGDQTSKSGKSTDSESLARHLPEAVSGFCQDDSESKADCSGTASELVALPNTSRSELMGDRGMEAPPPCRRRPATCPCLSSSVRGPGRLGEDAASSVPGCESKSAGSTLAASPGLSTSEQDSLPTGLPTSVLMNSPWRLRRTAEQLVDLAAVRSSLDQEVDRLCRSRAKLEAFQAVKEASQLVSCGLQISASNEIFLQDSGPRQRPPLLCRSVLQPVISAWRDVVTGDAFRPGAEVDANPVVGTSCDPAADAVNCGKQMGSGEVYESSTAAQQLPSQAGPLHVQTLPANLLVTMPSDPDKPSSPCRARAVFQDPALRVPIKAARAAMTTQISKSAQAAKAAQAARSAEAEAARIETATREEQEQEQAAQAVQAAIHVGFEAHHGCASELLSSSSAVSDTGINRSAWSAQSFPFRIPDSWQHEQDLCSESSWRFACLVVGVLQACHLAGQVRGLSAASKSARLSCERISHCCIALKEQCLDERMQSFVTIRDQKELLRNVDKLSQCVLARRAHSDAVAARLSGCCRSACEARSQLLEAQAAAEAQKLVHGCIITVTGRFAADGRLQVLDDASANSDRHVEFHVEPSSGDGGLPDACHRPKVQRSKTYHAGEFCSLQLVDDAESELEPDSALAVGPSRSLRPAQLDAEEDSGNDSSLPESSQQAHLACARSDVPQQLKPETSAEAAAAELEDLRGWLASAAAQGFGVQMPLMATAPGSGPRPPSLPDGYSTKSGLSGAFGLNSSMLHGSHASGPLSVSVHSLPVPTELLRLLAGVLQSSPKLLSASAPSVVRQAVLAAADPGSVPGKGDEDASASSPPAGIPVLWDAQMLEPWEHAQVLREGVAVGAVDPALLAAFLGCADRLAVRQAFCSQWVAAWLGPYLQNRSETFGEAPNERRLFAKRAPQQHYWRQCGRVIVDAMRDLFGVAMRLTGVEQEGLVRLLEDFARALCSGAEMEERFRQALLPAEERPQDVRSLEHAVFLLSYHALLLNTALHNPAAKGRGALSRQEFAAQGKSASGMQVDTCKKMYDLIKATPFG</sequence>
<dbReference type="InterPro" id="IPR023394">
    <property type="entry name" value="Sec7_C_sf"/>
</dbReference>
<gene>
    <name evidence="4" type="ORF">PGLA2088_LOCUS43051</name>
</gene>
<feature type="region of interest" description="Disordered" evidence="2">
    <location>
        <begin position="1126"/>
        <end position="1172"/>
    </location>
</feature>
<organism evidence="4 5">
    <name type="scientific">Polarella glacialis</name>
    <name type="common">Dinoflagellate</name>
    <dbReference type="NCBI Taxonomy" id="89957"/>
    <lineage>
        <taxon>Eukaryota</taxon>
        <taxon>Sar</taxon>
        <taxon>Alveolata</taxon>
        <taxon>Dinophyceae</taxon>
        <taxon>Suessiales</taxon>
        <taxon>Suessiaceae</taxon>
        <taxon>Polarella</taxon>
    </lineage>
</organism>
<proteinExistence type="predicted"/>
<comment type="caution">
    <text evidence="4">The sequence shown here is derived from an EMBL/GenBank/DDBJ whole genome shotgun (WGS) entry which is preliminary data.</text>
</comment>
<dbReference type="InterPro" id="IPR000904">
    <property type="entry name" value="Sec7_dom"/>
</dbReference>
<dbReference type="InterPro" id="IPR035999">
    <property type="entry name" value="Sec7_dom_sf"/>
</dbReference>
<dbReference type="SUPFAM" id="SSF48425">
    <property type="entry name" value="Sec7 domain"/>
    <property type="match status" value="1"/>
</dbReference>
<feature type="region of interest" description="Disordered" evidence="2">
    <location>
        <begin position="1022"/>
        <end position="1060"/>
    </location>
</feature>
<protein>
    <recommendedName>
        <fullName evidence="3">SEC7 domain-containing protein</fullName>
    </recommendedName>
</protein>
<feature type="compositionally biased region" description="Polar residues" evidence="2">
    <location>
        <begin position="1147"/>
        <end position="1172"/>
    </location>
</feature>
<name>A0A813LBX3_POLGL</name>
<evidence type="ECO:0000313" key="4">
    <source>
        <dbReference type="EMBL" id="CAE8723322.1"/>
    </source>
</evidence>
<dbReference type="PROSITE" id="PS50190">
    <property type="entry name" value="SEC7"/>
    <property type="match status" value="1"/>
</dbReference>
<dbReference type="GO" id="GO:0032012">
    <property type="term" value="P:regulation of ARF protein signal transduction"/>
    <property type="evidence" value="ECO:0007669"/>
    <property type="project" value="InterPro"/>
</dbReference>
<feature type="domain" description="SEC7" evidence="3">
    <location>
        <begin position="1858"/>
        <end position="2076"/>
    </location>
</feature>
<keyword evidence="1" id="KW-0175">Coiled coil</keyword>
<evidence type="ECO:0000259" key="3">
    <source>
        <dbReference type="PROSITE" id="PS50190"/>
    </source>
</evidence>
<dbReference type="Pfam" id="PF01369">
    <property type="entry name" value="Sec7"/>
    <property type="match status" value="1"/>
</dbReference>
<feature type="coiled-coil region" evidence="1">
    <location>
        <begin position="1380"/>
        <end position="1417"/>
    </location>
</feature>